<evidence type="ECO:0000256" key="8">
    <source>
        <dbReference type="ARBA" id="ARBA00023004"/>
    </source>
</evidence>
<sequence length="345" mass="39624">MELRPYPGKEMMKEWWSWSASVMVQHSLVILLFLLLAMKALHVLWLKPKKLERLFWRQGMRGPPRRLVIGNVGEMVAMVLAASSMPVRSSSYHNILPASSLFLHQWKKAYGSIFLMWFGPTPRVVVAEPELIREVLVTRVQLFDRYVAHPFVRQLEGEGLVNLRGAKWALHRKLISPVFKSDNLRLLMPTVGEKVVAMVEKLLTVAGRSSGEVEVDVAEWYQSITEDVITRVTFGRSYADGKAVFNLQARLMVLAAEAFNRVFVPGYRYLPTKKNRERWKLDVDIRQNLAMLVSRREKSPARMKRRRSVLGCKGLAWADDRIVWAGGGYKLQRRRGGVQDILLRG</sequence>
<evidence type="ECO:0000256" key="4">
    <source>
        <dbReference type="ARBA" id="ARBA00022692"/>
    </source>
</evidence>
<evidence type="ECO:0000256" key="10">
    <source>
        <dbReference type="ARBA" id="ARBA00023136"/>
    </source>
</evidence>
<keyword evidence="4 11" id="KW-0812">Transmembrane</keyword>
<accession>A0A835PT48</accession>
<keyword evidence="5" id="KW-0479">Metal-binding</keyword>
<dbReference type="GO" id="GO:0016020">
    <property type="term" value="C:membrane"/>
    <property type="evidence" value="ECO:0007669"/>
    <property type="project" value="UniProtKB-SubCell"/>
</dbReference>
<gene>
    <name evidence="12" type="ORF">HPP92_022898</name>
</gene>
<evidence type="ECO:0000256" key="1">
    <source>
        <dbReference type="ARBA" id="ARBA00004370"/>
    </source>
</evidence>
<dbReference type="AlphaFoldDB" id="A0A835PT48"/>
<dbReference type="Proteomes" id="UP000639772">
    <property type="component" value="Chromosome 12"/>
</dbReference>
<keyword evidence="3" id="KW-0349">Heme</keyword>
<keyword evidence="6 11" id="KW-1133">Transmembrane helix</keyword>
<evidence type="ECO:0000256" key="11">
    <source>
        <dbReference type="SAM" id="Phobius"/>
    </source>
</evidence>
<evidence type="ECO:0000256" key="6">
    <source>
        <dbReference type="ARBA" id="ARBA00022989"/>
    </source>
</evidence>
<evidence type="ECO:0000313" key="13">
    <source>
        <dbReference type="Proteomes" id="UP000639772"/>
    </source>
</evidence>
<comment type="similarity">
    <text evidence="2">Belongs to the cytochrome P450 family.</text>
</comment>
<dbReference type="Gene3D" id="1.10.630.10">
    <property type="entry name" value="Cytochrome P450"/>
    <property type="match status" value="1"/>
</dbReference>
<evidence type="ECO:0000256" key="7">
    <source>
        <dbReference type="ARBA" id="ARBA00023002"/>
    </source>
</evidence>
<dbReference type="InterPro" id="IPR001128">
    <property type="entry name" value="Cyt_P450"/>
</dbReference>
<comment type="subcellular location">
    <subcellularLocation>
        <location evidence="1">Membrane</location>
    </subcellularLocation>
</comment>
<organism evidence="12 13">
    <name type="scientific">Vanilla planifolia</name>
    <name type="common">Vanilla</name>
    <dbReference type="NCBI Taxonomy" id="51239"/>
    <lineage>
        <taxon>Eukaryota</taxon>
        <taxon>Viridiplantae</taxon>
        <taxon>Streptophyta</taxon>
        <taxon>Embryophyta</taxon>
        <taxon>Tracheophyta</taxon>
        <taxon>Spermatophyta</taxon>
        <taxon>Magnoliopsida</taxon>
        <taxon>Liliopsida</taxon>
        <taxon>Asparagales</taxon>
        <taxon>Orchidaceae</taxon>
        <taxon>Vanilloideae</taxon>
        <taxon>Vanilleae</taxon>
        <taxon>Vanilla</taxon>
    </lineage>
</organism>
<dbReference type="GO" id="GO:0005506">
    <property type="term" value="F:iron ion binding"/>
    <property type="evidence" value="ECO:0007669"/>
    <property type="project" value="InterPro"/>
</dbReference>
<feature type="transmembrane region" description="Helical" evidence="11">
    <location>
        <begin position="20"/>
        <end position="46"/>
    </location>
</feature>
<dbReference type="InterPro" id="IPR050665">
    <property type="entry name" value="Cytochrome_P450_Monooxygen"/>
</dbReference>
<protein>
    <recommendedName>
        <fullName evidence="14">Cytochrome P450</fullName>
    </recommendedName>
</protein>
<reference evidence="12 13" key="1">
    <citation type="journal article" date="2020" name="Nat. Food">
        <title>A phased Vanilla planifolia genome enables genetic improvement of flavour and production.</title>
        <authorList>
            <person name="Hasing T."/>
            <person name="Tang H."/>
            <person name="Brym M."/>
            <person name="Khazi F."/>
            <person name="Huang T."/>
            <person name="Chambers A.H."/>
        </authorList>
    </citation>
    <scope>NUCLEOTIDE SEQUENCE [LARGE SCALE GENOMIC DNA]</scope>
    <source>
        <tissue evidence="12">Leaf</tissue>
    </source>
</reference>
<dbReference type="PANTHER" id="PTHR24282:SF224">
    <property type="entry name" value="CYTOCHROME P450 734A1"/>
    <property type="match status" value="1"/>
</dbReference>
<dbReference type="GO" id="GO:0010268">
    <property type="term" value="P:brassinosteroid homeostasis"/>
    <property type="evidence" value="ECO:0007669"/>
    <property type="project" value="TreeGrafter"/>
</dbReference>
<dbReference type="GO" id="GO:0016705">
    <property type="term" value="F:oxidoreductase activity, acting on paired donors, with incorporation or reduction of molecular oxygen"/>
    <property type="evidence" value="ECO:0007669"/>
    <property type="project" value="InterPro"/>
</dbReference>
<keyword evidence="7" id="KW-0560">Oxidoreductase</keyword>
<dbReference type="GO" id="GO:0016131">
    <property type="term" value="P:brassinosteroid metabolic process"/>
    <property type="evidence" value="ECO:0007669"/>
    <property type="project" value="TreeGrafter"/>
</dbReference>
<dbReference type="GO" id="GO:0020037">
    <property type="term" value="F:heme binding"/>
    <property type="evidence" value="ECO:0007669"/>
    <property type="project" value="InterPro"/>
</dbReference>
<evidence type="ECO:0000256" key="3">
    <source>
        <dbReference type="ARBA" id="ARBA00022617"/>
    </source>
</evidence>
<evidence type="ECO:0000313" key="12">
    <source>
        <dbReference type="EMBL" id="KAG0459770.1"/>
    </source>
</evidence>
<dbReference type="InterPro" id="IPR036396">
    <property type="entry name" value="Cyt_P450_sf"/>
</dbReference>
<keyword evidence="8" id="KW-0408">Iron</keyword>
<keyword evidence="10 11" id="KW-0472">Membrane</keyword>
<dbReference type="PANTHER" id="PTHR24282">
    <property type="entry name" value="CYTOCHROME P450 FAMILY MEMBER"/>
    <property type="match status" value="1"/>
</dbReference>
<name>A0A835PT48_VANPL</name>
<evidence type="ECO:0000256" key="5">
    <source>
        <dbReference type="ARBA" id="ARBA00022723"/>
    </source>
</evidence>
<evidence type="ECO:0008006" key="14">
    <source>
        <dbReference type="Google" id="ProtNLM"/>
    </source>
</evidence>
<dbReference type="EMBL" id="JADCNM010000012">
    <property type="protein sequence ID" value="KAG0459770.1"/>
    <property type="molecule type" value="Genomic_DNA"/>
</dbReference>
<keyword evidence="9" id="KW-0503">Monooxygenase</keyword>
<feature type="transmembrane region" description="Helical" evidence="11">
    <location>
        <begin position="67"/>
        <end position="87"/>
    </location>
</feature>
<evidence type="ECO:0000256" key="9">
    <source>
        <dbReference type="ARBA" id="ARBA00023033"/>
    </source>
</evidence>
<dbReference type="OrthoDB" id="1470350at2759"/>
<dbReference type="GO" id="GO:0004497">
    <property type="term" value="F:monooxygenase activity"/>
    <property type="evidence" value="ECO:0007669"/>
    <property type="project" value="UniProtKB-KW"/>
</dbReference>
<dbReference type="Pfam" id="PF00067">
    <property type="entry name" value="p450"/>
    <property type="match status" value="1"/>
</dbReference>
<comment type="caution">
    <text evidence="12">The sequence shown here is derived from an EMBL/GenBank/DDBJ whole genome shotgun (WGS) entry which is preliminary data.</text>
</comment>
<dbReference type="SUPFAM" id="SSF48264">
    <property type="entry name" value="Cytochrome P450"/>
    <property type="match status" value="1"/>
</dbReference>
<evidence type="ECO:0000256" key="2">
    <source>
        <dbReference type="ARBA" id="ARBA00010617"/>
    </source>
</evidence>
<proteinExistence type="inferred from homology"/>